<accession>A0A0G1YJJ5</accession>
<name>A0A0G1YJJ5_9BACT</name>
<comment type="caution">
    <text evidence="1">The sequence shown here is derived from an EMBL/GenBank/DDBJ whole genome shotgun (WGS) entry which is preliminary data.</text>
</comment>
<dbReference type="AlphaFoldDB" id="A0A0G1YJJ5"/>
<dbReference type="InterPro" id="IPR023214">
    <property type="entry name" value="HAD_sf"/>
</dbReference>
<dbReference type="STRING" id="1618665.UY55_C0002G0175"/>
<dbReference type="SUPFAM" id="SSF56784">
    <property type="entry name" value="HAD-like"/>
    <property type="match status" value="1"/>
</dbReference>
<protein>
    <submittedName>
        <fullName evidence="1">Uncharacterized protein</fullName>
    </submittedName>
</protein>
<dbReference type="Proteomes" id="UP000034224">
    <property type="component" value="Unassembled WGS sequence"/>
</dbReference>
<dbReference type="EMBL" id="LCQK01000002">
    <property type="protein sequence ID" value="KKW15117.1"/>
    <property type="molecule type" value="Genomic_DNA"/>
</dbReference>
<evidence type="ECO:0000313" key="2">
    <source>
        <dbReference type="Proteomes" id="UP000034224"/>
    </source>
</evidence>
<proteinExistence type="predicted"/>
<gene>
    <name evidence="1" type="ORF">UY55_C0002G0175</name>
</gene>
<dbReference type="Gene3D" id="1.10.150.520">
    <property type="match status" value="1"/>
</dbReference>
<dbReference type="InterPro" id="IPR036412">
    <property type="entry name" value="HAD-like_sf"/>
</dbReference>
<organism evidence="1 2">
    <name type="scientific">Candidatus Jorgensenbacteria bacterium GW2011_GWB1_50_10</name>
    <dbReference type="NCBI Taxonomy" id="1618665"/>
    <lineage>
        <taxon>Bacteria</taxon>
        <taxon>Candidatus Joergenseniibacteriota</taxon>
    </lineage>
</organism>
<sequence length="420" mass="49709">MNQETFRAEREERSPQERYYQWVEQYLEGRRREIDVIPEEERVMEEVGDYGYRMRIKETHDIPASSATNPEYQNNNRFRATEYFFDFDDTLFDTTGYYNAIWEHLETLGLTRDQIVELYESCKIPDERTGEKMYRQDVFIDKLRDRFPEQVEAIEIAFRDVSYGDFIHEDMAHLLRLLTSSPVSRVHILTYGDVDTQRRKVEAVLERYGIPMDILYAQIPKADFLSRYLPEQYPYLLEDGSMNVQSFVVIDDSTDELEKLMTASKDIPFFAPLRLRKPEAKKSAREQKGEPAYEVAERYELILYEVMKSLQELRRSGRATTQEWFNQNMVELIRKHVEQEVSPRDQLEVRDGENGTLIVSRKIRAFPGNKSVLAFEREIAFDEIEGKMYEVVRDTNGQITKKKEWSPFYSDVIDRGLQAA</sequence>
<reference evidence="1 2" key="1">
    <citation type="journal article" date="2015" name="Nature">
        <title>rRNA introns, odd ribosomes, and small enigmatic genomes across a large radiation of phyla.</title>
        <authorList>
            <person name="Brown C.T."/>
            <person name="Hug L.A."/>
            <person name="Thomas B.C."/>
            <person name="Sharon I."/>
            <person name="Castelle C.J."/>
            <person name="Singh A."/>
            <person name="Wilkins M.J."/>
            <person name="Williams K.H."/>
            <person name="Banfield J.F."/>
        </authorList>
    </citation>
    <scope>NUCLEOTIDE SEQUENCE [LARGE SCALE GENOMIC DNA]</scope>
</reference>
<evidence type="ECO:0000313" key="1">
    <source>
        <dbReference type="EMBL" id="KKW15117.1"/>
    </source>
</evidence>
<dbReference type="Gene3D" id="3.40.50.1000">
    <property type="entry name" value="HAD superfamily/HAD-like"/>
    <property type="match status" value="1"/>
</dbReference>